<dbReference type="HOGENOM" id="CLU_108443_0_0_11"/>
<feature type="transmembrane region" description="Helical" evidence="2">
    <location>
        <begin position="68"/>
        <end position="86"/>
    </location>
</feature>
<proteinExistence type="predicted"/>
<feature type="region of interest" description="Disordered" evidence="1">
    <location>
        <begin position="29"/>
        <end position="63"/>
    </location>
</feature>
<sequence length="237" mass="25512">MPNPYFVIGLTSRTADTVRDARMYCMAKKPAQRAKKHGSKASPGATQAANQPTNPSAPRSPQKAKSNGHLIVIAGVVASGFMFWYFHLLTLNQMTQLTDGLAMPDSMLFGFDLGYVEKLKGLLNADGLGQLQYVHKTAGTLFPLIFGFSWLLLIGLNTAKRSLRWALCAPPVLFAVVQLVSNVLIDAMLANSAPDAAQVAWASASVIASWTLLVLSLICAAIALLGRNRRRIQSAAN</sequence>
<keyword evidence="4" id="KW-1185">Reference proteome</keyword>
<dbReference type="EMBL" id="CP000910">
    <property type="protein sequence ID" value="ABY22100.1"/>
    <property type="molecule type" value="Genomic_DNA"/>
</dbReference>
<keyword evidence="2" id="KW-0472">Membrane</keyword>
<dbReference type="eggNOG" id="ENOG5033CDB">
    <property type="taxonomic scope" value="Bacteria"/>
</dbReference>
<feature type="compositionally biased region" description="Basic residues" evidence="1">
    <location>
        <begin position="30"/>
        <end position="39"/>
    </location>
</feature>
<feature type="transmembrane region" description="Helical" evidence="2">
    <location>
        <begin position="163"/>
        <end position="181"/>
    </location>
</feature>
<dbReference type="Proteomes" id="UP000002007">
    <property type="component" value="Chromosome"/>
</dbReference>
<feature type="compositionally biased region" description="Polar residues" evidence="1">
    <location>
        <begin position="44"/>
        <end position="63"/>
    </location>
</feature>
<keyword evidence="2" id="KW-0812">Transmembrane</keyword>
<keyword evidence="2" id="KW-1133">Transmembrane helix</keyword>
<dbReference type="AlphaFoldDB" id="A9WKU2"/>
<feature type="transmembrane region" description="Helical" evidence="2">
    <location>
        <begin position="201"/>
        <end position="225"/>
    </location>
</feature>
<accession>A9WKU2</accession>
<gene>
    <name evidence="3" type="ordered locus">RSal33209_0345</name>
</gene>
<dbReference type="KEGG" id="rsa:RSal33209_0345"/>
<organism evidence="3 4">
    <name type="scientific">Renibacterium salmoninarum (strain ATCC 33209 / DSM 20767 / JCM 11484 / NBRC 15589 / NCIMB 2235)</name>
    <dbReference type="NCBI Taxonomy" id="288705"/>
    <lineage>
        <taxon>Bacteria</taxon>
        <taxon>Bacillati</taxon>
        <taxon>Actinomycetota</taxon>
        <taxon>Actinomycetes</taxon>
        <taxon>Micrococcales</taxon>
        <taxon>Micrococcaceae</taxon>
        <taxon>Renibacterium</taxon>
    </lineage>
</organism>
<feature type="transmembrane region" description="Helical" evidence="2">
    <location>
        <begin position="138"/>
        <end position="156"/>
    </location>
</feature>
<evidence type="ECO:0000313" key="3">
    <source>
        <dbReference type="EMBL" id="ABY22100.1"/>
    </source>
</evidence>
<evidence type="ECO:0000256" key="2">
    <source>
        <dbReference type="SAM" id="Phobius"/>
    </source>
</evidence>
<reference evidence="4" key="1">
    <citation type="journal article" date="2008" name="J. Bacteriol.">
        <title>Genome sequence of the fish pathogen Renibacterium salmoninarum suggests reductive evolution away from an environmental Arthrobacter ancestor.</title>
        <authorList>
            <person name="Wiens G.D."/>
            <person name="Rockey D.D."/>
            <person name="Wu Z."/>
            <person name="Chang J."/>
            <person name="Levy R."/>
            <person name="Crane S."/>
            <person name="Chen D.S."/>
            <person name="Capri G.R."/>
            <person name="Burnett J.R."/>
            <person name="Sudheesh P.S."/>
            <person name="Schipma M.J."/>
            <person name="Burd H."/>
            <person name="Bhattacharyya A."/>
            <person name="Rhodes L.D."/>
            <person name="Kaul R."/>
            <person name="Strom M.S."/>
        </authorList>
    </citation>
    <scope>NUCLEOTIDE SEQUENCE [LARGE SCALE GENOMIC DNA]</scope>
    <source>
        <strain evidence="4">ATCC 33209 / DSM 20767 / JCM 11484 / NBRC 15589 / NCIMB 2235</strain>
    </source>
</reference>
<protein>
    <submittedName>
        <fullName evidence="3">Hypothetical membrane protein</fullName>
    </submittedName>
</protein>
<name>A9WKU2_RENSM</name>
<evidence type="ECO:0000256" key="1">
    <source>
        <dbReference type="SAM" id="MobiDB-lite"/>
    </source>
</evidence>
<evidence type="ECO:0000313" key="4">
    <source>
        <dbReference type="Proteomes" id="UP000002007"/>
    </source>
</evidence>